<protein>
    <submittedName>
        <fullName evidence="2">Uncharacterized protein</fullName>
    </submittedName>
</protein>
<dbReference type="AlphaFoldDB" id="A0A1H9IWE2"/>
<proteinExistence type="predicted"/>
<evidence type="ECO:0000313" key="3">
    <source>
        <dbReference type="Proteomes" id="UP000199572"/>
    </source>
</evidence>
<evidence type="ECO:0000313" key="2">
    <source>
        <dbReference type="EMBL" id="SEQ78715.1"/>
    </source>
</evidence>
<reference evidence="2 3" key="1">
    <citation type="submission" date="2016-10" db="EMBL/GenBank/DDBJ databases">
        <authorList>
            <person name="de Groot N.N."/>
        </authorList>
    </citation>
    <scope>NUCLEOTIDE SEQUENCE [LARGE SCALE GENOMIC DNA]</scope>
    <source>
        <strain evidence="2 3">DSM 18610</strain>
    </source>
</reference>
<name>A0A1H9IWE2_9SPHI</name>
<keyword evidence="3" id="KW-1185">Reference proteome</keyword>
<sequence length="72" mass="7995">MSSPDLRSGSVWVPFCQEKGTSPSGGQEKRDISTNFSIWVGGYNTNVIKLNAVNGILSKDKYFIRKLTLFPI</sequence>
<dbReference type="EMBL" id="FOGG01000001">
    <property type="protein sequence ID" value="SEQ78715.1"/>
    <property type="molecule type" value="Genomic_DNA"/>
</dbReference>
<organism evidence="2 3">
    <name type="scientific">Pedobacter rhizosphaerae</name>
    <dbReference type="NCBI Taxonomy" id="390241"/>
    <lineage>
        <taxon>Bacteria</taxon>
        <taxon>Pseudomonadati</taxon>
        <taxon>Bacteroidota</taxon>
        <taxon>Sphingobacteriia</taxon>
        <taxon>Sphingobacteriales</taxon>
        <taxon>Sphingobacteriaceae</taxon>
        <taxon>Pedobacter</taxon>
    </lineage>
</organism>
<evidence type="ECO:0000256" key="1">
    <source>
        <dbReference type="SAM" id="MobiDB-lite"/>
    </source>
</evidence>
<gene>
    <name evidence="2" type="ORF">SAMN04488023_101111</name>
</gene>
<feature type="region of interest" description="Disordered" evidence="1">
    <location>
        <begin position="1"/>
        <end position="29"/>
    </location>
</feature>
<dbReference type="Proteomes" id="UP000199572">
    <property type="component" value="Unassembled WGS sequence"/>
</dbReference>
<accession>A0A1H9IWE2</accession>